<dbReference type="SUPFAM" id="SSF46689">
    <property type="entry name" value="Homeodomain-like"/>
    <property type="match status" value="2"/>
</dbReference>
<evidence type="ECO:0000313" key="9">
    <source>
        <dbReference type="EMBL" id="MCO1619279.1"/>
    </source>
</evidence>
<evidence type="ECO:0000313" key="10">
    <source>
        <dbReference type="Proteomes" id="UP000553948"/>
    </source>
</evidence>
<dbReference type="Pfam" id="PF12833">
    <property type="entry name" value="HTH_18"/>
    <property type="match status" value="1"/>
</dbReference>
<dbReference type="SMART" id="SM00342">
    <property type="entry name" value="HTH_ARAC"/>
    <property type="match status" value="1"/>
</dbReference>
<dbReference type="RefSeq" id="WP_079384156.1">
    <property type="nucleotide sequence ID" value="NZ_JACGDG010000032.1"/>
</dbReference>
<dbReference type="InterPro" id="IPR009057">
    <property type="entry name" value="Homeodomain-like_sf"/>
</dbReference>
<comment type="function">
    <text evidence="5">Regulatory protein of the TOL plasmid xyl operons. XylS activates the xylXYZLTEGFJQKIH operon required for the degradation of toluene, m-xylene and p-xylene.</text>
</comment>
<evidence type="ECO:0000259" key="7">
    <source>
        <dbReference type="PROSITE" id="PS01124"/>
    </source>
</evidence>
<keyword evidence="2" id="KW-0805">Transcription regulation</keyword>
<keyword evidence="4" id="KW-0804">Transcription</keyword>
<proteinExistence type="predicted"/>
<dbReference type="PRINTS" id="PR00032">
    <property type="entry name" value="HTHARAC"/>
</dbReference>
<dbReference type="PANTHER" id="PTHR46796:SF14">
    <property type="entry name" value="TRANSCRIPTIONAL REGULATORY PROTEIN"/>
    <property type="match status" value="1"/>
</dbReference>
<dbReference type="InterPro" id="IPR018060">
    <property type="entry name" value="HTH_AraC"/>
</dbReference>
<dbReference type="PROSITE" id="PS00041">
    <property type="entry name" value="HTH_ARAC_FAMILY_1"/>
    <property type="match status" value="1"/>
</dbReference>
<dbReference type="InterPro" id="IPR020449">
    <property type="entry name" value="Tscrpt_reg_AraC-type_HTH"/>
</dbReference>
<dbReference type="EMBL" id="JAMHFX010000056">
    <property type="protein sequence ID" value="MCO1619279.1"/>
    <property type="molecule type" value="Genomic_DNA"/>
</dbReference>
<accession>A0A7W2QLM8</accession>
<evidence type="ECO:0000256" key="4">
    <source>
        <dbReference type="ARBA" id="ARBA00023163"/>
    </source>
</evidence>
<dbReference type="GO" id="GO:0043565">
    <property type="term" value="F:sequence-specific DNA binding"/>
    <property type="evidence" value="ECO:0007669"/>
    <property type="project" value="InterPro"/>
</dbReference>
<dbReference type="PANTHER" id="PTHR46796">
    <property type="entry name" value="HTH-TYPE TRANSCRIPTIONAL ACTIVATOR RHAS-RELATED"/>
    <property type="match status" value="1"/>
</dbReference>
<evidence type="ECO:0000256" key="2">
    <source>
        <dbReference type="ARBA" id="ARBA00023015"/>
    </source>
</evidence>
<dbReference type="Proteomes" id="UP000553948">
    <property type="component" value="Unassembled WGS sequence"/>
</dbReference>
<dbReference type="AlphaFoldDB" id="A0A7W2QLM8"/>
<protein>
    <submittedName>
        <fullName evidence="9">AraC family transcriptional regulator</fullName>
    </submittedName>
    <submittedName>
        <fullName evidence="8">Helix-turn-helix transcriptional regulator</fullName>
    </submittedName>
</protein>
<gene>
    <name evidence="8" type="ORF">H4C47_25430</name>
    <name evidence="9" type="ORF">M8C81_01560</name>
</gene>
<dbReference type="Proteomes" id="UP001202943">
    <property type="component" value="Unassembled WGS sequence"/>
</dbReference>
<reference evidence="8 10" key="1">
    <citation type="submission" date="2020-07" db="EMBL/GenBank/DDBJ databases">
        <title>Diversity of carbapenemase encoding genes among Pseudomonas putida group clinical isolates in a tertiary Brazilian hospital.</title>
        <authorList>
            <person name="Alberto-Lei F."/>
            <person name="Nodari C.S."/>
            <person name="Streling A.P."/>
            <person name="Paulino J.T."/>
            <person name="Bessa-Neto F.O."/>
            <person name="Cayo R."/>
            <person name="Gales A.C."/>
        </authorList>
    </citation>
    <scope>NUCLEOTIDE SEQUENCE [LARGE SCALE GENOMIC DNA]</scope>
    <source>
        <strain evidence="8 10">12464</strain>
    </source>
</reference>
<feature type="region of interest" description="Disordered" evidence="6">
    <location>
        <begin position="1"/>
        <end position="27"/>
    </location>
</feature>
<reference evidence="9" key="2">
    <citation type="submission" date="2022-05" db="EMBL/GenBank/DDBJ databases">
        <authorList>
            <person name="Yi M."/>
        </authorList>
    </citation>
    <scope>NUCLEOTIDE SEQUENCE</scope>
    <source>
        <strain evidence="9">DS2</strain>
    </source>
</reference>
<comment type="caution">
    <text evidence="8">The sequence shown here is derived from an EMBL/GenBank/DDBJ whole genome shotgun (WGS) entry which is preliminary data.</text>
</comment>
<dbReference type="EMBL" id="JACGDG010000032">
    <property type="protein sequence ID" value="MBA6119051.1"/>
    <property type="molecule type" value="Genomic_DNA"/>
</dbReference>
<dbReference type="InterPro" id="IPR050204">
    <property type="entry name" value="AraC_XylS_family_regulators"/>
</dbReference>
<dbReference type="GO" id="GO:0003700">
    <property type="term" value="F:DNA-binding transcription factor activity"/>
    <property type="evidence" value="ECO:0007669"/>
    <property type="project" value="InterPro"/>
</dbReference>
<name>A0A7W2QLM8_PSEPU</name>
<evidence type="ECO:0000256" key="3">
    <source>
        <dbReference type="ARBA" id="ARBA00023125"/>
    </source>
</evidence>
<evidence type="ECO:0000256" key="1">
    <source>
        <dbReference type="ARBA" id="ARBA00004496"/>
    </source>
</evidence>
<feature type="domain" description="HTH araC/xylS-type" evidence="7">
    <location>
        <begin position="229"/>
        <end position="327"/>
    </location>
</feature>
<organism evidence="8 10">
    <name type="scientific">Pseudomonas putida</name>
    <name type="common">Arthrobacter siderocapsulatus</name>
    <dbReference type="NCBI Taxonomy" id="303"/>
    <lineage>
        <taxon>Bacteria</taxon>
        <taxon>Pseudomonadati</taxon>
        <taxon>Pseudomonadota</taxon>
        <taxon>Gammaproteobacteria</taxon>
        <taxon>Pseudomonadales</taxon>
        <taxon>Pseudomonadaceae</taxon>
        <taxon>Pseudomonas</taxon>
    </lineage>
</organism>
<keyword evidence="3" id="KW-0238">DNA-binding</keyword>
<comment type="subcellular location">
    <subcellularLocation>
        <location evidence="1">Cytoplasm</location>
    </subcellularLocation>
</comment>
<dbReference type="InterPro" id="IPR018062">
    <property type="entry name" value="HTH_AraC-typ_CS"/>
</dbReference>
<dbReference type="GO" id="GO:0005737">
    <property type="term" value="C:cytoplasm"/>
    <property type="evidence" value="ECO:0007669"/>
    <property type="project" value="UniProtKB-SubCell"/>
</dbReference>
<evidence type="ECO:0000256" key="6">
    <source>
        <dbReference type="SAM" id="MobiDB-lite"/>
    </source>
</evidence>
<evidence type="ECO:0000313" key="8">
    <source>
        <dbReference type="EMBL" id="MBA6119051.1"/>
    </source>
</evidence>
<sequence>MMKTYSTLNGQAQWAPEQQESSEKSYIPTPMDALPSSETIWRRPPPPHKLPSGNDALIRLSCWKNLSSDPTIEVLSDTDDDFHVVTLVTRRTQAELFIDENSAWKGGMPGQLLVTGPKRGAWRKVIKPPYEHLRVYLPQQLISECFEAVTGHEAPPVISLCNATSLSDHGVSHILAALLHAQNRHGGSNPCLIETLGLALGSRLVACLHNQSRPNDNETKFRSEKLRLQKTLEYINENLNNHITLTQLSSIFGASRCRFTVTFKQHTGYTPHAYVVQQKILRAKEILKNTKRPILEIALDLGFNSQPHFTSSFRKEVGLTPARWRLENL</sequence>
<dbReference type="GO" id="GO:0009893">
    <property type="term" value="P:positive regulation of metabolic process"/>
    <property type="evidence" value="ECO:0007669"/>
    <property type="project" value="UniProtKB-ARBA"/>
</dbReference>
<dbReference type="PROSITE" id="PS01124">
    <property type="entry name" value="HTH_ARAC_FAMILY_2"/>
    <property type="match status" value="1"/>
</dbReference>
<feature type="compositionally biased region" description="Polar residues" evidence="6">
    <location>
        <begin position="1"/>
        <end position="19"/>
    </location>
</feature>
<dbReference type="Gene3D" id="1.10.10.60">
    <property type="entry name" value="Homeodomain-like"/>
    <property type="match status" value="2"/>
</dbReference>
<reference evidence="9" key="3">
    <citation type="submission" date="2023-08" db="EMBL/GenBank/DDBJ databases">
        <title>Isolation, Identification, Denitrification Characteristics of A Highly Efficient Aerobic Denitrifying Bacterial Strain DS2.</title>
        <authorList>
            <person name="Wang H."/>
        </authorList>
    </citation>
    <scope>NUCLEOTIDE SEQUENCE</scope>
    <source>
        <strain evidence="9">DS2</strain>
    </source>
</reference>
<evidence type="ECO:0000256" key="5">
    <source>
        <dbReference type="ARBA" id="ARBA00037345"/>
    </source>
</evidence>